<dbReference type="InterPro" id="IPR009057">
    <property type="entry name" value="Homeodomain-like_sf"/>
</dbReference>
<dbReference type="PATRIC" id="fig|1202724.3.peg.639"/>
<evidence type="ECO:0000256" key="3">
    <source>
        <dbReference type="ARBA" id="ARBA00023163"/>
    </source>
</evidence>
<proteinExistence type="predicted"/>
<evidence type="ECO:0000313" key="5">
    <source>
        <dbReference type="EMBL" id="KOS05140.1"/>
    </source>
</evidence>
<keyword evidence="6" id="KW-1185">Reference proteome</keyword>
<dbReference type="SUPFAM" id="SSF46689">
    <property type="entry name" value="Homeodomain-like"/>
    <property type="match status" value="1"/>
</dbReference>
<dbReference type="EMBL" id="LIYD01000005">
    <property type="protein sequence ID" value="KOS05140.1"/>
    <property type="molecule type" value="Genomic_DNA"/>
</dbReference>
<accession>A0A0M9VH34</accession>
<dbReference type="Gene3D" id="1.10.10.60">
    <property type="entry name" value="Homeodomain-like"/>
    <property type="match status" value="1"/>
</dbReference>
<organism evidence="5 6">
    <name type="scientific">Flavobacterium akiainvivens</name>
    <dbReference type="NCBI Taxonomy" id="1202724"/>
    <lineage>
        <taxon>Bacteria</taxon>
        <taxon>Pseudomonadati</taxon>
        <taxon>Bacteroidota</taxon>
        <taxon>Flavobacteriia</taxon>
        <taxon>Flavobacteriales</taxon>
        <taxon>Flavobacteriaceae</taxon>
        <taxon>Flavobacterium</taxon>
    </lineage>
</organism>
<name>A0A0M9VH34_9FLAO</name>
<dbReference type="PANTHER" id="PTHR43280:SF32">
    <property type="entry name" value="TRANSCRIPTIONAL REGULATORY PROTEIN"/>
    <property type="match status" value="1"/>
</dbReference>
<evidence type="ECO:0000259" key="4">
    <source>
        <dbReference type="PROSITE" id="PS01124"/>
    </source>
</evidence>
<dbReference type="STRING" id="1202724.AM493_03110"/>
<dbReference type="Pfam" id="PF12833">
    <property type="entry name" value="HTH_18"/>
    <property type="match status" value="1"/>
</dbReference>
<dbReference type="InterPro" id="IPR018060">
    <property type="entry name" value="HTH_AraC"/>
</dbReference>
<dbReference type="GO" id="GO:0003700">
    <property type="term" value="F:DNA-binding transcription factor activity"/>
    <property type="evidence" value="ECO:0007669"/>
    <property type="project" value="InterPro"/>
</dbReference>
<protein>
    <submittedName>
        <fullName evidence="5">AraC family transcriptional regulator</fullName>
    </submittedName>
</protein>
<dbReference type="PANTHER" id="PTHR43280">
    <property type="entry name" value="ARAC-FAMILY TRANSCRIPTIONAL REGULATOR"/>
    <property type="match status" value="1"/>
</dbReference>
<evidence type="ECO:0000313" key="6">
    <source>
        <dbReference type="Proteomes" id="UP000037755"/>
    </source>
</evidence>
<comment type="caution">
    <text evidence="5">The sequence shown here is derived from an EMBL/GenBank/DDBJ whole genome shotgun (WGS) entry which is preliminary data.</text>
</comment>
<keyword evidence="2" id="KW-0238">DNA-binding</keyword>
<dbReference type="OrthoDB" id="2600165at2"/>
<dbReference type="SMART" id="SM00342">
    <property type="entry name" value="HTH_ARAC"/>
    <property type="match status" value="1"/>
</dbReference>
<gene>
    <name evidence="5" type="ORF">AM493_03110</name>
</gene>
<dbReference type="PROSITE" id="PS01124">
    <property type="entry name" value="HTH_ARAC_FAMILY_2"/>
    <property type="match status" value="1"/>
</dbReference>
<reference evidence="5 6" key="1">
    <citation type="submission" date="2015-08" db="EMBL/GenBank/DDBJ databases">
        <title>Whole genome sequence of Flavobacterium akiainvivens IK-1T, from decaying Wikstroemia oahuensis, an endemic Hawaiian shrub.</title>
        <authorList>
            <person name="Wan X."/>
            <person name="Hou S."/>
            <person name="Saito J."/>
            <person name="Donachie S."/>
        </authorList>
    </citation>
    <scope>NUCLEOTIDE SEQUENCE [LARGE SCALE GENOMIC DNA]</scope>
    <source>
        <strain evidence="5 6">IK-1</strain>
    </source>
</reference>
<keyword evidence="1" id="KW-0805">Transcription regulation</keyword>
<dbReference type="Proteomes" id="UP000037755">
    <property type="component" value="Unassembled WGS sequence"/>
</dbReference>
<keyword evidence="3" id="KW-0804">Transcription</keyword>
<evidence type="ECO:0000256" key="2">
    <source>
        <dbReference type="ARBA" id="ARBA00023125"/>
    </source>
</evidence>
<evidence type="ECO:0000256" key="1">
    <source>
        <dbReference type="ARBA" id="ARBA00023015"/>
    </source>
</evidence>
<sequence length="296" mass="34354">MLVMNSISEFHRILGVTRPEHPLISVIHFEDLGTFAEEISEKVMYNFYMILLVKKFDGRIRYGQNFVDFDEGSASFFSPGQILSTDDNAKEGWILIIHPDFIRSHAFGKTIKNYGFFSYDIYEALFLSEKEETVLNGIIHNIEQEFKSNIDNFSQNIIISQVETLLNYADRFYNRQFITRKQINNDLLSKLDKILNEYFDSEQVQDNGLPKVENLARELHLSPNYLSDMLRSLTGLNTQQTIQHKLVEKAKETLASTTLSVSEIAFRLGFSHPQSFNKFFKSKTQLSPLAFRRSFN</sequence>
<feature type="domain" description="HTH araC/xylS-type" evidence="4">
    <location>
        <begin position="189"/>
        <end position="294"/>
    </location>
</feature>
<dbReference type="AlphaFoldDB" id="A0A0M9VH34"/>
<dbReference type="GO" id="GO:0043565">
    <property type="term" value="F:sequence-specific DNA binding"/>
    <property type="evidence" value="ECO:0007669"/>
    <property type="project" value="InterPro"/>
</dbReference>